<keyword evidence="3" id="KW-1185">Reference proteome</keyword>
<evidence type="ECO:0000259" key="1">
    <source>
        <dbReference type="Pfam" id="PF18899"/>
    </source>
</evidence>
<dbReference type="Proteomes" id="UP000251889">
    <property type="component" value="Unassembled WGS sequence"/>
</dbReference>
<sequence>MFNKIIRIVKKIGPYQESPIKDYIMLKHRSTFLTIKPRKKYLDITFFLPDTSIDFPIFNSRRTSRHRVTHVARFESADDISDLVADWISQSYSITGS</sequence>
<accession>A0A364Y467</accession>
<organism evidence="2 3">
    <name type="scientific">Pseudochryseolinea flava</name>
    <dbReference type="NCBI Taxonomy" id="2059302"/>
    <lineage>
        <taxon>Bacteria</taxon>
        <taxon>Pseudomonadati</taxon>
        <taxon>Bacteroidota</taxon>
        <taxon>Cytophagia</taxon>
        <taxon>Cytophagales</taxon>
        <taxon>Fulvivirgaceae</taxon>
        <taxon>Pseudochryseolinea</taxon>
    </lineage>
</organism>
<dbReference type="EMBL" id="QMFY01000003">
    <property type="protein sequence ID" value="RAW01722.1"/>
    <property type="molecule type" value="Genomic_DNA"/>
</dbReference>
<evidence type="ECO:0000313" key="3">
    <source>
        <dbReference type="Proteomes" id="UP000251889"/>
    </source>
</evidence>
<gene>
    <name evidence="2" type="ORF">DQQ10_08720</name>
</gene>
<dbReference type="AlphaFoldDB" id="A0A364Y467"/>
<dbReference type="Pfam" id="PF18899">
    <property type="entry name" value="DUF5655"/>
    <property type="match status" value="1"/>
</dbReference>
<comment type="caution">
    <text evidence="2">The sequence shown here is derived from an EMBL/GenBank/DDBJ whole genome shotgun (WGS) entry which is preliminary data.</text>
</comment>
<name>A0A364Y467_9BACT</name>
<dbReference type="InterPro" id="IPR043714">
    <property type="entry name" value="DUF5655"/>
</dbReference>
<protein>
    <recommendedName>
        <fullName evidence="1">DUF5655 domain-containing protein</fullName>
    </recommendedName>
</protein>
<feature type="domain" description="DUF5655" evidence="1">
    <location>
        <begin position="2"/>
        <end position="94"/>
    </location>
</feature>
<reference evidence="2 3" key="1">
    <citation type="submission" date="2018-06" db="EMBL/GenBank/DDBJ databases">
        <title>Chryseolinea flavus sp. nov., a member of the phylum Bacteroidetes isolated from soil.</title>
        <authorList>
            <person name="Li Y."/>
            <person name="Wang J."/>
        </authorList>
    </citation>
    <scope>NUCLEOTIDE SEQUENCE [LARGE SCALE GENOMIC DNA]</scope>
    <source>
        <strain evidence="2 3">SDU1-6</strain>
    </source>
</reference>
<evidence type="ECO:0000313" key="2">
    <source>
        <dbReference type="EMBL" id="RAW01722.1"/>
    </source>
</evidence>
<proteinExistence type="predicted"/>